<evidence type="ECO:0000259" key="1">
    <source>
        <dbReference type="Pfam" id="PF13649"/>
    </source>
</evidence>
<accession>A0A443VT58</accession>
<keyword evidence="2" id="KW-0489">Methyltransferase</keyword>
<dbReference type="AlphaFoldDB" id="A0A443VT58"/>
<protein>
    <submittedName>
        <fullName evidence="2">SAM-dependent methyltransferase</fullName>
    </submittedName>
</protein>
<dbReference type="GO" id="GO:0032259">
    <property type="term" value="P:methylation"/>
    <property type="evidence" value="ECO:0007669"/>
    <property type="project" value="UniProtKB-KW"/>
</dbReference>
<dbReference type="Gene3D" id="3.40.50.150">
    <property type="entry name" value="Vaccinia Virus protein VP39"/>
    <property type="match status" value="1"/>
</dbReference>
<evidence type="ECO:0000313" key="2">
    <source>
        <dbReference type="EMBL" id="RWT25330.1"/>
    </source>
</evidence>
<dbReference type="InterPro" id="IPR041698">
    <property type="entry name" value="Methyltransf_25"/>
</dbReference>
<sequence length="263" mass="29442">MLIDDIDFARLYQQQLALAGRKEKPPAHWDARAENIAIVDAPFIDSYLQQLLAKIDLHGASSLFDMGCGPGTVSLALASQLEEICGVDYSQGMLEVAARRATAQGVRHAVWRQRAWEESWEGLPRCDIAIASRSTLVADLRDAMTKLDRQARLRVYTTHLVNPGFASPTILRVLGRDGAALPNYMYAVNVLYQMGINASVDFIYGDTQDNSSYPLFERNVVAAFGALSPAERERLARWYPQQNPETIQVDARDWALIGWNCRR</sequence>
<dbReference type="CDD" id="cd02440">
    <property type="entry name" value="AdoMet_MTases"/>
    <property type="match status" value="1"/>
</dbReference>
<evidence type="ECO:0000313" key="3">
    <source>
        <dbReference type="Proteomes" id="UP000288843"/>
    </source>
</evidence>
<comment type="caution">
    <text evidence="2">The sequence shown here is derived from an EMBL/GenBank/DDBJ whole genome shotgun (WGS) entry which is preliminary data.</text>
</comment>
<organism evidence="2 3">
    <name type="scientific">Raoultella planticola</name>
    <name type="common">Klebsiella planticola</name>
    <dbReference type="NCBI Taxonomy" id="575"/>
    <lineage>
        <taxon>Bacteria</taxon>
        <taxon>Pseudomonadati</taxon>
        <taxon>Pseudomonadota</taxon>
        <taxon>Gammaproteobacteria</taxon>
        <taxon>Enterobacterales</taxon>
        <taxon>Enterobacteriaceae</taxon>
        <taxon>Klebsiella/Raoultella group</taxon>
        <taxon>Raoultella</taxon>
    </lineage>
</organism>
<dbReference type="Proteomes" id="UP000288843">
    <property type="component" value="Unassembled WGS sequence"/>
</dbReference>
<feature type="domain" description="Methyltransferase" evidence="1">
    <location>
        <begin position="65"/>
        <end position="144"/>
    </location>
</feature>
<dbReference type="Pfam" id="PF13649">
    <property type="entry name" value="Methyltransf_25"/>
    <property type="match status" value="1"/>
</dbReference>
<dbReference type="GO" id="GO:0008168">
    <property type="term" value="F:methyltransferase activity"/>
    <property type="evidence" value="ECO:0007669"/>
    <property type="project" value="UniProtKB-KW"/>
</dbReference>
<dbReference type="InterPro" id="IPR029063">
    <property type="entry name" value="SAM-dependent_MTases_sf"/>
</dbReference>
<dbReference type="RefSeq" id="WP_128319474.1">
    <property type="nucleotide sequence ID" value="NZ_JAUBKS010000001.1"/>
</dbReference>
<name>A0A443VT58_RAOPL</name>
<gene>
    <name evidence="2" type="ORF">DN603_04340</name>
</gene>
<keyword evidence="2" id="KW-0808">Transferase</keyword>
<dbReference type="SUPFAM" id="SSF53335">
    <property type="entry name" value="S-adenosyl-L-methionine-dependent methyltransferases"/>
    <property type="match status" value="1"/>
</dbReference>
<proteinExistence type="predicted"/>
<dbReference type="EMBL" id="QKOX01000003">
    <property type="protein sequence ID" value="RWT25330.1"/>
    <property type="molecule type" value="Genomic_DNA"/>
</dbReference>
<reference evidence="2 3" key="1">
    <citation type="submission" date="2018-06" db="EMBL/GenBank/DDBJ databases">
        <title>Carbapenemase-producing Enterobacteriaceae present in wastewater treatment plant effluent and nearby surface waters in the US.</title>
        <authorList>
            <person name="Mathys D.A."/>
            <person name="Mollenkopf D.F."/>
            <person name="Feicht S.M."/>
            <person name="Adams R.J."/>
            <person name="Albers A.L."/>
            <person name="Stuever D.M."/>
            <person name="Daniels J.B."/>
            <person name="Wittum T.E."/>
        </authorList>
    </citation>
    <scope>NUCLEOTIDE SEQUENCE [LARGE SCALE GENOMIC DNA]</scope>
    <source>
        <strain evidence="2 3">GEO_47_Down_B</strain>
    </source>
</reference>